<accession>A0A1Y2CUF1</accession>
<keyword evidence="2" id="KW-1185">Reference proteome</keyword>
<dbReference type="OrthoDB" id="10514413at2759"/>
<feature type="non-terminal residue" evidence="1">
    <location>
        <position position="295"/>
    </location>
</feature>
<evidence type="ECO:0000313" key="1">
    <source>
        <dbReference type="EMBL" id="ORY50516.1"/>
    </source>
</evidence>
<evidence type="ECO:0000313" key="2">
    <source>
        <dbReference type="Proteomes" id="UP000193642"/>
    </source>
</evidence>
<dbReference type="Proteomes" id="UP000193642">
    <property type="component" value="Unassembled WGS sequence"/>
</dbReference>
<name>A0A1Y2CUF1_9FUNG</name>
<dbReference type="AlphaFoldDB" id="A0A1Y2CUF1"/>
<dbReference type="EMBL" id="MCGO01000007">
    <property type="protein sequence ID" value="ORY50516.1"/>
    <property type="molecule type" value="Genomic_DNA"/>
</dbReference>
<sequence length="295" mass="33902">MAAVFRGVPFSIPHREFVGLCREILGDASMRTTFDLDALAILQEHTEFVVERAIRLSLDDSKEAGVSWQKMMTEVGGLSRLWDPVDEAMDDDNDEDYDPELEQESLLGGEDMDCTDDDECIESEVYDSNSDSEFEDDIADWVTSEDTPEYSPLNASFRQREGEIQIFTDMAHYEDPERSGHSDTQVHYLAQLHSETSIVDRCMPLNSAMEDETIEQLHACIRQYSSLQNALGTTPIHLVNRAKHLFRECNLYDIADGCANLCQSLRHPSLWNRKQGFRKIRMEKKQMIYYTRTFS</sequence>
<protein>
    <submittedName>
        <fullName evidence="1">Uncharacterized protein</fullName>
    </submittedName>
</protein>
<proteinExistence type="predicted"/>
<reference evidence="1 2" key="1">
    <citation type="submission" date="2016-07" db="EMBL/GenBank/DDBJ databases">
        <title>Pervasive Adenine N6-methylation of Active Genes in Fungi.</title>
        <authorList>
            <consortium name="DOE Joint Genome Institute"/>
            <person name="Mondo S.J."/>
            <person name="Dannebaum R.O."/>
            <person name="Kuo R.C."/>
            <person name="Labutti K."/>
            <person name="Haridas S."/>
            <person name="Kuo A."/>
            <person name="Salamov A."/>
            <person name="Ahrendt S.R."/>
            <person name="Lipzen A."/>
            <person name="Sullivan W."/>
            <person name="Andreopoulos W.B."/>
            <person name="Clum A."/>
            <person name="Lindquist E."/>
            <person name="Daum C."/>
            <person name="Ramamoorthy G.K."/>
            <person name="Gryganskyi A."/>
            <person name="Culley D."/>
            <person name="Magnuson J.K."/>
            <person name="James T.Y."/>
            <person name="O'Malley M.A."/>
            <person name="Stajich J.E."/>
            <person name="Spatafora J.W."/>
            <person name="Visel A."/>
            <person name="Grigoriev I.V."/>
        </authorList>
    </citation>
    <scope>NUCLEOTIDE SEQUENCE [LARGE SCALE GENOMIC DNA]</scope>
    <source>
        <strain evidence="1 2">JEL800</strain>
    </source>
</reference>
<organism evidence="1 2">
    <name type="scientific">Rhizoclosmatium globosum</name>
    <dbReference type="NCBI Taxonomy" id="329046"/>
    <lineage>
        <taxon>Eukaryota</taxon>
        <taxon>Fungi</taxon>
        <taxon>Fungi incertae sedis</taxon>
        <taxon>Chytridiomycota</taxon>
        <taxon>Chytridiomycota incertae sedis</taxon>
        <taxon>Chytridiomycetes</taxon>
        <taxon>Chytridiales</taxon>
        <taxon>Chytriomycetaceae</taxon>
        <taxon>Rhizoclosmatium</taxon>
    </lineage>
</organism>
<gene>
    <name evidence="1" type="ORF">BCR33DRAFT_713300</name>
</gene>
<comment type="caution">
    <text evidence="1">The sequence shown here is derived from an EMBL/GenBank/DDBJ whole genome shotgun (WGS) entry which is preliminary data.</text>
</comment>